<dbReference type="RefSeq" id="WP_078486419.1">
    <property type="nucleotide sequence ID" value="NZ_MPRJ01000023.1"/>
</dbReference>
<feature type="domain" description="ABC transmembrane type-2" evidence="7">
    <location>
        <begin position="24"/>
        <end position="253"/>
    </location>
</feature>
<evidence type="ECO:0000256" key="3">
    <source>
        <dbReference type="ARBA" id="ARBA00022692"/>
    </source>
</evidence>
<dbReference type="GO" id="GO:0043190">
    <property type="term" value="C:ATP-binding cassette (ABC) transporter complex"/>
    <property type="evidence" value="ECO:0007669"/>
    <property type="project" value="InterPro"/>
</dbReference>
<dbReference type="InterPro" id="IPR013525">
    <property type="entry name" value="ABC2_TM"/>
</dbReference>
<dbReference type="InterPro" id="IPR052522">
    <property type="entry name" value="ABC-2_transport_permease"/>
</dbReference>
<dbReference type="PANTHER" id="PTHR43332">
    <property type="entry name" value="INNER MEMBRANE TRANSPORT PERMEASE YADH-RELATED"/>
    <property type="match status" value="1"/>
</dbReference>
<evidence type="ECO:0000313" key="9">
    <source>
        <dbReference type="Proteomes" id="UP000190896"/>
    </source>
</evidence>
<feature type="transmembrane region" description="Helical" evidence="6">
    <location>
        <begin position="145"/>
        <end position="166"/>
    </location>
</feature>
<name>A0A1T2KVM2_9GAMM</name>
<dbReference type="Pfam" id="PF01061">
    <property type="entry name" value="ABC2_membrane"/>
    <property type="match status" value="1"/>
</dbReference>
<dbReference type="EMBL" id="MPRJ01000023">
    <property type="protein sequence ID" value="OOZ36895.1"/>
    <property type="molecule type" value="Genomic_DNA"/>
</dbReference>
<keyword evidence="9" id="KW-1185">Reference proteome</keyword>
<feature type="transmembrane region" description="Helical" evidence="6">
    <location>
        <begin position="172"/>
        <end position="191"/>
    </location>
</feature>
<comment type="caution">
    <text evidence="8">The sequence shown here is derived from an EMBL/GenBank/DDBJ whole genome shotgun (WGS) entry which is preliminary data.</text>
</comment>
<feature type="transmembrane region" description="Helical" evidence="6">
    <location>
        <begin position="226"/>
        <end position="250"/>
    </location>
</feature>
<feature type="transmembrane region" description="Helical" evidence="6">
    <location>
        <begin position="105"/>
        <end position="133"/>
    </location>
</feature>
<evidence type="ECO:0000313" key="8">
    <source>
        <dbReference type="EMBL" id="OOZ36895.1"/>
    </source>
</evidence>
<dbReference type="AlphaFoldDB" id="A0A1T2KVM2"/>
<evidence type="ECO:0000256" key="6">
    <source>
        <dbReference type="RuleBase" id="RU361157"/>
    </source>
</evidence>
<evidence type="ECO:0000259" key="7">
    <source>
        <dbReference type="PROSITE" id="PS51012"/>
    </source>
</evidence>
<gene>
    <name evidence="8" type="ORF">BOW51_05005</name>
</gene>
<keyword evidence="5 6" id="KW-0472">Membrane</keyword>
<protein>
    <recommendedName>
        <fullName evidence="6">Transport permease protein</fullName>
    </recommendedName>
</protein>
<accession>A0A1T2KVM2</accession>
<evidence type="ECO:0000256" key="5">
    <source>
        <dbReference type="ARBA" id="ARBA00023136"/>
    </source>
</evidence>
<keyword evidence="3 6" id="KW-0812">Transmembrane</keyword>
<feature type="transmembrane region" description="Helical" evidence="6">
    <location>
        <begin position="25"/>
        <end position="48"/>
    </location>
</feature>
<dbReference type="PIRSF" id="PIRSF006648">
    <property type="entry name" value="DrrB"/>
    <property type="match status" value="1"/>
</dbReference>
<keyword evidence="6" id="KW-0813">Transport</keyword>
<dbReference type="InterPro" id="IPR000412">
    <property type="entry name" value="ABC_2_transport"/>
</dbReference>
<keyword evidence="4 6" id="KW-1133">Transmembrane helix</keyword>
<dbReference type="PRINTS" id="PR00164">
    <property type="entry name" value="ABC2TRNSPORT"/>
</dbReference>
<evidence type="ECO:0000256" key="4">
    <source>
        <dbReference type="ARBA" id="ARBA00022989"/>
    </source>
</evidence>
<dbReference type="PANTHER" id="PTHR43332:SF2">
    <property type="entry name" value="INNER MEMBRANE TRANSPORT PERMEASE YADH"/>
    <property type="match status" value="1"/>
</dbReference>
<proteinExistence type="inferred from homology"/>
<feature type="transmembrane region" description="Helical" evidence="6">
    <location>
        <begin position="60"/>
        <end position="79"/>
    </location>
</feature>
<comment type="subcellular location">
    <subcellularLocation>
        <location evidence="6">Cell inner membrane</location>
        <topology evidence="6">Multi-pass membrane protein</topology>
    </subcellularLocation>
    <subcellularLocation>
        <location evidence="1">Membrane</location>
        <topology evidence="1">Multi-pass membrane protein</topology>
    </subcellularLocation>
</comment>
<evidence type="ECO:0000256" key="1">
    <source>
        <dbReference type="ARBA" id="ARBA00004141"/>
    </source>
</evidence>
<reference evidence="8 9" key="1">
    <citation type="submission" date="2016-11" db="EMBL/GenBank/DDBJ databases">
        <title>Mixed transmission modes and dynamic genome evolution in an obligate animal-bacterial symbiosis.</title>
        <authorList>
            <person name="Russell S.L."/>
            <person name="Corbett-Detig R.B."/>
            <person name="Cavanaugh C.M."/>
        </authorList>
    </citation>
    <scope>NUCLEOTIDE SEQUENCE [LARGE SCALE GENOMIC DNA]</scope>
    <source>
        <strain evidence="8">Se-Cadez</strain>
    </source>
</reference>
<dbReference type="PROSITE" id="PS51012">
    <property type="entry name" value="ABC_TM2"/>
    <property type="match status" value="1"/>
</dbReference>
<dbReference type="Proteomes" id="UP000190896">
    <property type="component" value="Unassembled WGS sequence"/>
</dbReference>
<dbReference type="InterPro" id="IPR047817">
    <property type="entry name" value="ABC2_TM_bact-type"/>
</dbReference>
<evidence type="ECO:0000256" key="2">
    <source>
        <dbReference type="ARBA" id="ARBA00007783"/>
    </source>
</evidence>
<dbReference type="NCBIfam" id="NF011648">
    <property type="entry name" value="PRK15066.1"/>
    <property type="match status" value="1"/>
</dbReference>
<comment type="similarity">
    <text evidence="2 6">Belongs to the ABC-2 integral membrane protein family.</text>
</comment>
<sequence length="258" mass="28572">MNNLSRYWIAFSTIITKEFLRFIRIWVQTVLPPAITTILYYVIFGTLIGERIGEMDGFRYIDFIVPGLILMAVITNSYSNVVSSFYSSKFQKHVEELLIAPVPHWVILAGYVGGGVARGVVVGIAVTGVSVFFTDLNIHNYAWTLLVFVLTSILFALGGFINAVFAKSFDDISIVPTFVLTPLTYLGGVFYSIQMLPEFWQSVSLANPILYMVNAFRYGLLGVSDIGMGLAISIILLFILGLSSFALHLLRKGVGIKT</sequence>
<dbReference type="GO" id="GO:0140359">
    <property type="term" value="F:ABC-type transporter activity"/>
    <property type="evidence" value="ECO:0007669"/>
    <property type="project" value="InterPro"/>
</dbReference>
<dbReference type="OrthoDB" id="9804001at2"/>
<organism evidence="8 9">
    <name type="scientific">Solemya velesiana gill symbiont</name>
    <dbReference type="NCBI Taxonomy" id="1918948"/>
    <lineage>
        <taxon>Bacteria</taxon>
        <taxon>Pseudomonadati</taxon>
        <taxon>Pseudomonadota</taxon>
        <taxon>Gammaproteobacteria</taxon>
        <taxon>sulfur-oxidizing symbionts</taxon>
    </lineage>
</organism>
<keyword evidence="6" id="KW-1003">Cell membrane</keyword>